<feature type="transmembrane region" description="Helical" evidence="8">
    <location>
        <begin position="319"/>
        <end position="339"/>
    </location>
</feature>
<evidence type="ECO:0000256" key="5">
    <source>
        <dbReference type="ARBA" id="ARBA00022989"/>
    </source>
</evidence>
<feature type="transmembrane region" description="Helical" evidence="8">
    <location>
        <begin position="12"/>
        <end position="35"/>
    </location>
</feature>
<dbReference type="AlphaFoldDB" id="A0A4R4FCH7"/>
<keyword evidence="10" id="KW-1185">Reference proteome</keyword>
<proteinExistence type="predicted"/>
<dbReference type="GO" id="GO:0005886">
    <property type="term" value="C:plasma membrane"/>
    <property type="evidence" value="ECO:0007669"/>
    <property type="project" value="UniProtKB-SubCell"/>
</dbReference>
<keyword evidence="5 8" id="KW-1133">Transmembrane helix</keyword>
<dbReference type="EMBL" id="SMMX01000010">
    <property type="protein sequence ID" value="TDA21185.1"/>
    <property type="molecule type" value="Genomic_DNA"/>
</dbReference>
<dbReference type="Proteomes" id="UP000295710">
    <property type="component" value="Unassembled WGS sequence"/>
</dbReference>
<evidence type="ECO:0000313" key="9">
    <source>
        <dbReference type="EMBL" id="TDA21185.1"/>
    </source>
</evidence>
<dbReference type="PANTHER" id="PTHR32024">
    <property type="entry name" value="TRK SYSTEM POTASSIUM UPTAKE PROTEIN TRKG-RELATED"/>
    <property type="match status" value="1"/>
</dbReference>
<reference evidence="9 10" key="1">
    <citation type="journal article" date="2016" name="Nat. Microbiol.">
        <title>The Mouse Intestinal Bacterial Collection (miBC) provides host-specific insight into cultured diversity and functional potential of the gut microbiota.</title>
        <authorList>
            <person name="Lagkouvardos I."/>
            <person name="Pukall R."/>
            <person name="Abt B."/>
            <person name="Foesel B.U."/>
            <person name="Meier-Kolthoff J.P."/>
            <person name="Kumar N."/>
            <person name="Bresciani A."/>
            <person name="Martinez I."/>
            <person name="Just S."/>
            <person name="Ziegler C."/>
            <person name="Brugiroux S."/>
            <person name="Garzetti D."/>
            <person name="Wenning M."/>
            <person name="Bui T.P."/>
            <person name="Wang J."/>
            <person name="Hugenholtz F."/>
            <person name="Plugge C.M."/>
            <person name="Peterson D.A."/>
            <person name="Hornef M.W."/>
            <person name="Baines J.F."/>
            <person name="Smidt H."/>
            <person name="Walter J."/>
            <person name="Kristiansen K."/>
            <person name="Nielsen H.B."/>
            <person name="Haller D."/>
            <person name="Overmann J."/>
            <person name="Stecher B."/>
            <person name="Clavel T."/>
        </authorList>
    </citation>
    <scope>NUCLEOTIDE SEQUENCE [LARGE SCALE GENOMIC DNA]</scope>
    <source>
        <strain evidence="9 10">DSM 28560</strain>
    </source>
</reference>
<protein>
    <submittedName>
        <fullName evidence="9">Potassium transporter KtrB</fullName>
    </submittedName>
</protein>
<dbReference type="GO" id="GO:0008324">
    <property type="term" value="F:monoatomic cation transmembrane transporter activity"/>
    <property type="evidence" value="ECO:0007669"/>
    <property type="project" value="InterPro"/>
</dbReference>
<feature type="transmembrane region" description="Helical" evidence="8">
    <location>
        <begin position="360"/>
        <end position="381"/>
    </location>
</feature>
<evidence type="ECO:0000256" key="3">
    <source>
        <dbReference type="ARBA" id="ARBA00022475"/>
    </source>
</evidence>
<dbReference type="InterPro" id="IPR003445">
    <property type="entry name" value="Cat_transpt"/>
</dbReference>
<evidence type="ECO:0000256" key="8">
    <source>
        <dbReference type="SAM" id="Phobius"/>
    </source>
</evidence>
<feature type="transmembrane region" description="Helical" evidence="8">
    <location>
        <begin position="418"/>
        <end position="440"/>
    </location>
</feature>
<feature type="transmembrane region" description="Helical" evidence="8">
    <location>
        <begin position="190"/>
        <end position="212"/>
    </location>
</feature>
<keyword evidence="3" id="KW-1003">Cell membrane</keyword>
<evidence type="ECO:0000313" key="10">
    <source>
        <dbReference type="Proteomes" id="UP000295710"/>
    </source>
</evidence>
<dbReference type="PANTHER" id="PTHR32024:SF1">
    <property type="entry name" value="KTR SYSTEM POTASSIUM UPTAKE PROTEIN B"/>
    <property type="match status" value="1"/>
</dbReference>
<feature type="transmembrane region" description="Helical" evidence="8">
    <location>
        <begin position="74"/>
        <end position="98"/>
    </location>
</feature>
<accession>A0A4R4FCH7</accession>
<keyword evidence="4 8" id="KW-0812">Transmembrane</keyword>
<dbReference type="Pfam" id="PF02386">
    <property type="entry name" value="TrkH"/>
    <property type="match status" value="1"/>
</dbReference>
<organism evidence="9 10">
    <name type="scientific">Extibacter muris</name>
    <dbReference type="NCBI Taxonomy" id="1796622"/>
    <lineage>
        <taxon>Bacteria</taxon>
        <taxon>Bacillati</taxon>
        <taxon>Bacillota</taxon>
        <taxon>Clostridia</taxon>
        <taxon>Lachnospirales</taxon>
        <taxon>Lachnospiraceae</taxon>
        <taxon>Extibacter</taxon>
    </lineage>
</organism>
<gene>
    <name evidence="9" type="ORF">E1963_12500</name>
</gene>
<evidence type="ECO:0000256" key="4">
    <source>
        <dbReference type="ARBA" id="ARBA00022692"/>
    </source>
</evidence>
<evidence type="ECO:0000256" key="6">
    <source>
        <dbReference type="ARBA" id="ARBA00023065"/>
    </source>
</evidence>
<dbReference type="RefSeq" id="WP_132278442.1">
    <property type="nucleotide sequence ID" value="NZ_JAOBST010000044.1"/>
</dbReference>
<sequence length="459" mass="49455">MSEHKKNIRWNTMQLLTLGFLGVILLGGILLWLPICNEKPIAFMDALFTSTTAVCVTGLVTITPAVQFTLLGKVILLLLIQIGGLGVIACATAFFLILKKKITVRERVVIQESYNMDRLGGMVGMVRRAIIGTLIVEAAGAVLYAVQFIPEFGVAKGIWYSVFHAVSAFCNAGIDILGDSSLMEYVTNPVINITTMLLIILSGIGFTVWTDVITNSKKIFKNEVPRKWWFTRLALHSKIAIVTTAVLLVSGTVAVLGMEYNNPDTIGNMSIGEKVMASMFQSVTTRTAGFATISQGGLYTESKLICCILMFIGGSPGGTAGGVKTTTVAMLVIACITFVRGGRDTECFGRRIDNANIRTGFFVVLVAFAAFLAGVTAITVIEPEDVPFIGILYEASSAIGTVGLTADLTPHLSRASQAVIMAMMYLGRLGPITLALLFGGKVHPRDKIRRLPERRIMVG</sequence>
<evidence type="ECO:0000256" key="7">
    <source>
        <dbReference type="ARBA" id="ARBA00023136"/>
    </source>
</evidence>
<feature type="transmembrane region" description="Helical" evidence="8">
    <location>
        <begin position="158"/>
        <end position="178"/>
    </location>
</feature>
<comment type="caution">
    <text evidence="9">The sequence shown here is derived from an EMBL/GenBank/DDBJ whole genome shotgun (WGS) entry which is preliminary data.</text>
</comment>
<evidence type="ECO:0000256" key="2">
    <source>
        <dbReference type="ARBA" id="ARBA00022448"/>
    </source>
</evidence>
<evidence type="ECO:0000256" key="1">
    <source>
        <dbReference type="ARBA" id="ARBA00004651"/>
    </source>
</evidence>
<feature type="transmembrane region" description="Helical" evidence="8">
    <location>
        <begin position="233"/>
        <end position="256"/>
    </location>
</feature>
<dbReference type="GO" id="GO:0030001">
    <property type="term" value="P:metal ion transport"/>
    <property type="evidence" value="ECO:0007669"/>
    <property type="project" value="UniProtKB-ARBA"/>
</dbReference>
<feature type="transmembrane region" description="Helical" evidence="8">
    <location>
        <begin position="41"/>
        <end position="62"/>
    </location>
</feature>
<comment type="subcellular location">
    <subcellularLocation>
        <location evidence="1">Cell membrane</location>
        <topology evidence="1">Multi-pass membrane protein</topology>
    </subcellularLocation>
</comment>
<keyword evidence="2" id="KW-0813">Transport</keyword>
<feature type="transmembrane region" description="Helical" evidence="8">
    <location>
        <begin position="125"/>
        <end position="146"/>
    </location>
</feature>
<keyword evidence="6" id="KW-0406">Ion transport</keyword>
<keyword evidence="7 8" id="KW-0472">Membrane</keyword>
<name>A0A4R4FCH7_9FIRM</name>